<accession>A0A371F4A5</accession>
<sequence>MTILDGHKFCFLSTKMVLLRFSLYVLIVQNKKVIIWKNLKMKTSKGFVKKVVYFTISLLQEHHNRIVLLRERTNLFKRWQEPC</sequence>
<organism evidence="1 2">
    <name type="scientific">Mucuna pruriens</name>
    <name type="common">Velvet bean</name>
    <name type="synonym">Dolichos pruriens</name>
    <dbReference type="NCBI Taxonomy" id="157652"/>
    <lineage>
        <taxon>Eukaryota</taxon>
        <taxon>Viridiplantae</taxon>
        <taxon>Streptophyta</taxon>
        <taxon>Embryophyta</taxon>
        <taxon>Tracheophyta</taxon>
        <taxon>Spermatophyta</taxon>
        <taxon>Magnoliopsida</taxon>
        <taxon>eudicotyledons</taxon>
        <taxon>Gunneridae</taxon>
        <taxon>Pentapetalae</taxon>
        <taxon>rosids</taxon>
        <taxon>fabids</taxon>
        <taxon>Fabales</taxon>
        <taxon>Fabaceae</taxon>
        <taxon>Papilionoideae</taxon>
        <taxon>50 kb inversion clade</taxon>
        <taxon>NPAAA clade</taxon>
        <taxon>indigoferoid/millettioid clade</taxon>
        <taxon>Phaseoleae</taxon>
        <taxon>Mucuna</taxon>
    </lineage>
</organism>
<dbReference type="Proteomes" id="UP000257109">
    <property type="component" value="Unassembled WGS sequence"/>
</dbReference>
<evidence type="ECO:0000313" key="2">
    <source>
        <dbReference type="Proteomes" id="UP000257109"/>
    </source>
</evidence>
<dbReference type="EMBL" id="QJKJ01010631">
    <property type="protein sequence ID" value="RDX73142.1"/>
    <property type="molecule type" value="Genomic_DNA"/>
</dbReference>
<reference evidence="1" key="1">
    <citation type="submission" date="2018-05" db="EMBL/GenBank/DDBJ databases">
        <title>Draft genome of Mucuna pruriens seed.</title>
        <authorList>
            <person name="Nnadi N.E."/>
            <person name="Vos R."/>
            <person name="Hasami M.H."/>
            <person name="Devisetty U.K."/>
            <person name="Aguiy J.C."/>
        </authorList>
    </citation>
    <scope>NUCLEOTIDE SEQUENCE [LARGE SCALE GENOMIC DNA]</scope>
    <source>
        <strain evidence="1">JCA_2017</strain>
    </source>
</reference>
<keyword evidence="2" id="KW-1185">Reference proteome</keyword>
<comment type="caution">
    <text evidence="1">The sequence shown here is derived from an EMBL/GenBank/DDBJ whole genome shotgun (WGS) entry which is preliminary data.</text>
</comment>
<gene>
    <name evidence="1" type="ORF">CR513_47295</name>
</gene>
<evidence type="ECO:0000313" key="1">
    <source>
        <dbReference type="EMBL" id="RDX73142.1"/>
    </source>
</evidence>
<feature type="non-terminal residue" evidence="1">
    <location>
        <position position="1"/>
    </location>
</feature>
<protein>
    <submittedName>
        <fullName evidence="1">Uncharacterized protein</fullName>
    </submittedName>
</protein>
<proteinExistence type="predicted"/>
<name>A0A371F4A5_MUCPR</name>
<dbReference type="AlphaFoldDB" id="A0A371F4A5"/>